<evidence type="ECO:0000256" key="1">
    <source>
        <dbReference type="SAM" id="Phobius"/>
    </source>
</evidence>
<name>A0A2N5Z9Y5_MUIH1</name>
<organism evidence="2 3">
    <name type="scientific">Muiribacterium halophilum</name>
    <dbReference type="NCBI Taxonomy" id="2053465"/>
    <lineage>
        <taxon>Bacteria</taxon>
        <taxon>Candidatus Muiribacteriota</taxon>
        <taxon>Candidatus Muiribacteriia</taxon>
        <taxon>Candidatus Muiribacteriales</taxon>
        <taxon>Candidatus Muiribacteriaceae</taxon>
        <taxon>Candidatus Muiribacterium</taxon>
    </lineage>
</organism>
<feature type="transmembrane region" description="Helical" evidence="1">
    <location>
        <begin position="337"/>
        <end position="355"/>
    </location>
</feature>
<feature type="transmembrane region" description="Helical" evidence="1">
    <location>
        <begin position="59"/>
        <end position="77"/>
    </location>
</feature>
<gene>
    <name evidence="2" type="ORF">C0601_12875</name>
</gene>
<feature type="transmembrane region" description="Helical" evidence="1">
    <location>
        <begin position="219"/>
        <end position="236"/>
    </location>
</feature>
<feature type="transmembrane region" description="Helical" evidence="1">
    <location>
        <begin position="7"/>
        <end position="24"/>
    </location>
</feature>
<feature type="transmembrane region" description="Helical" evidence="1">
    <location>
        <begin position="277"/>
        <end position="295"/>
    </location>
</feature>
<protein>
    <submittedName>
        <fullName evidence="2">Uncharacterized protein</fullName>
    </submittedName>
</protein>
<feature type="transmembrane region" description="Helical" evidence="1">
    <location>
        <begin position="133"/>
        <end position="163"/>
    </location>
</feature>
<dbReference type="Proteomes" id="UP000234857">
    <property type="component" value="Unassembled WGS sequence"/>
</dbReference>
<keyword evidence="1" id="KW-0812">Transmembrane</keyword>
<dbReference type="AlphaFoldDB" id="A0A2N5Z9Y5"/>
<evidence type="ECO:0000313" key="3">
    <source>
        <dbReference type="Proteomes" id="UP000234857"/>
    </source>
</evidence>
<proteinExistence type="predicted"/>
<keyword evidence="1" id="KW-1133">Transmembrane helix</keyword>
<evidence type="ECO:0000313" key="2">
    <source>
        <dbReference type="EMBL" id="PLX15424.1"/>
    </source>
</evidence>
<feature type="transmembrane region" description="Helical" evidence="1">
    <location>
        <begin position="361"/>
        <end position="380"/>
    </location>
</feature>
<keyword evidence="1" id="KW-0472">Membrane</keyword>
<feature type="transmembrane region" description="Helical" evidence="1">
    <location>
        <begin position="301"/>
        <end position="325"/>
    </location>
</feature>
<feature type="transmembrane region" description="Helical" evidence="1">
    <location>
        <begin position="248"/>
        <end position="270"/>
    </location>
</feature>
<comment type="caution">
    <text evidence="2">The sequence shown here is derived from an EMBL/GenBank/DDBJ whole genome shotgun (WGS) entry which is preliminary data.</text>
</comment>
<feature type="transmembrane region" description="Helical" evidence="1">
    <location>
        <begin position="106"/>
        <end position="126"/>
    </location>
</feature>
<accession>A0A2N5Z9Y5</accession>
<sequence>MILIFSMILIFFISHHLFLWLGVSLNNSDLLVFFSLFTYLGLSLKRLDLKKINIKENWLRIIIVFLAYYPFKYLFVFSGNISDLSGVFYDICFFVERITLFNFSNILFFLSYIFFILLIFQIFWVFKDNIQSVLFFVFIYLFYFLTFYKSISLEILIISLIGLMQMILLQRSAEEKSLSIKDLVGFLGVLLLYPQLQTWIALPVIFFQLIKSKLDRSSYFFVFLLSTVFYLVPAFVSRTMNIDLFHKMFFSLIPLLFIFKVFQNNIFNFFRTSKKNLIIKCTMFSLLISSVFLFFDNDIQSIIAVGFKPLVFKSVFISVLLIMFYYISYKKNEGNRILSYSIFYGITSLLIFWFFKSDLILILFLVWFTYLLLWIFNSFFMFKRKYILLKSFLIIFCILPLFDIKLLKNNFTDLSEYRKDDFQN</sequence>
<feature type="transmembrane region" description="Helical" evidence="1">
    <location>
        <begin position="183"/>
        <end position="207"/>
    </location>
</feature>
<reference evidence="2 3" key="1">
    <citation type="submission" date="2017-11" db="EMBL/GenBank/DDBJ databases">
        <title>Genome-resolved metagenomics identifies genetic mobility, metabolic interactions, and unexpected diversity in perchlorate-reducing communities.</title>
        <authorList>
            <person name="Barnum T.P."/>
            <person name="Figueroa I.A."/>
            <person name="Carlstrom C.I."/>
            <person name="Lucas L.N."/>
            <person name="Engelbrektson A.L."/>
            <person name="Coates J.D."/>
        </authorList>
    </citation>
    <scope>NUCLEOTIDE SEQUENCE [LARGE SCALE GENOMIC DNA]</scope>
    <source>
        <strain evidence="2">BM706</strain>
    </source>
</reference>
<feature type="transmembrane region" description="Helical" evidence="1">
    <location>
        <begin position="387"/>
        <end position="407"/>
    </location>
</feature>
<dbReference type="EMBL" id="PKTG01000139">
    <property type="protein sequence ID" value="PLX15424.1"/>
    <property type="molecule type" value="Genomic_DNA"/>
</dbReference>